<reference evidence="2" key="1">
    <citation type="journal article" date="2019" name="Environ. Microbiol.">
        <title>Fungal ecological strategies reflected in gene transcription - a case study of two litter decomposers.</title>
        <authorList>
            <person name="Barbi F."/>
            <person name="Kohler A."/>
            <person name="Barry K."/>
            <person name="Baskaran P."/>
            <person name="Daum C."/>
            <person name="Fauchery L."/>
            <person name="Ihrmark K."/>
            <person name="Kuo A."/>
            <person name="LaButti K."/>
            <person name="Lipzen A."/>
            <person name="Morin E."/>
            <person name="Grigoriev I.V."/>
            <person name="Henrissat B."/>
            <person name="Lindahl B."/>
            <person name="Martin F."/>
        </authorList>
    </citation>
    <scope>NUCLEOTIDE SEQUENCE</scope>
    <source>
        <strain evidence="2">JB14</strain>
    </source>
</reference>
<evidence type="ECO:0000256" key="1">
    <source>
        <dbReference type="SAM" id="MobiDB-lite"/>
    </source>
</evidence>
<sequence>MAPRSSQEISEPETQFIELPDDDIKWDGINPDTGQPWEDSWVFKHDVTNDLVSAWREKHPHSTSTHSSKASRGGSKAFPAKANLTLSSIKYISRPKSESNRELTTEDDEPPKAGPSKSQSKKRKHASNDHDESISVPTGSKKRKTVEPSTSDSDSEEEEVPRLKNLLKGEEKVVQSTQPPPKSIQVPSDPSITHIQLQEFLERLKNIVPDGSHSAAYIHPKVVAWKDRRQRTNAPFVFSEADQGYHFVKSPANWIGKKIPNRVTETGETVSDMREWHFVAVALINCAKMQGKKMLVFDVDAPLVTRKSRSRDFLKPGVVKALWDDCRLGGPADLYVNEMSPYKDQKECLRWACDALVRWAKLGDRQWEGDNDPRAVKMVKIRKI</sequence>
<feature type="compositionally biased region" description="Polar residues" evidence="1">
    <location>
        <begin position="1"/>
        <end position="13"/>
    </location>
</feature>
<dbReference type="EMBL" id="ML769495">
    <property type="protein sequence ID" value="KAE9397583.1"/>
    <property type="molecule type" value="Genomic_DNA"/>
</dbReference>
<organism evidence="2 3">
    <name type="scientific">Gymnopus androsaceus JB14</name>
    <dbReference type="NCBI Taxonomy" id="1447944"/>
    <lineage>
        <taxon>Eukaryota</taxon>
        <taxon>Fungi</taxon>
        <taxon>Dikarya</taxon>
        <taxon>Basidiomycota</taxon>
        <taxon>Agaricomycotina</taxon>
        <taxon>Agaricomycetes</taxon>
        <taxon>Agaricomycetidae</taxon>
        <taxon>Agaricales</taxon>
        <taxon>Marasmiineae</taxon>
        <taxon>Omphalotaceae</taxon>
        <taxon>Gymnopus</taxon>
    </lineage>
</organism>
<accession>A0A6A4HI04</accession>
<evidence type="ECO:0000313" key="2">
    <source>
        <dbReference type="EMBL" id="KAE9397583.1"/>
    </source>
</evidence>
<gene>
    <name evidence="2" type="ORF">BT96DRAFT_995684</name>
</gene>
<dbReference type="AlphaFoldDB" id="A0A6A4HI04"/>
<dbReference type="OrthoDB" id="3647690at2759"/>
<feature type="region of interest" description="Disordered" evidence="1">
    <location>
        <begin position="1"/>
        <end position="40"/>
    </location>
</feature>
<protein>
    <submittedName>
        <fullName evidence="2">Uncharacterized protein</fullName>
    </submittedName>
</protein>
<feature type="compositionally biased region" description="Basic and acidic residues" evidence="1">
    <location>
        <begin position="95"/>
        <end position="104"/>
    </location>
</feature>
<feature type="region of interest" description="Disordered" evidence="1">
    <location>
        <begin position="54"/>
        <end position="189"/>
    </location>
</feature>
<dbReference type="Proteomes" id="UP000799118">
    <property type="component" value="Unassembled WGS sequence"/>
</dbReference>
<name>A0A6A4HI04_9AGAR</name>
<evidence type="ECO:0000313" key="3">
    <source>
        <dbReference type="Proteomes" id="UP000799118"/>
    </source>
</evidence>
<proteinExistence type="predicted"/>
<keyword evidence="3" id="KW-1185">Reference proteome</keyword>